<sequence length="612" mass="64867">MTLHLFDKTRIHLRILAAAALLVLLGSPLVGAVPANASPANPLVVTFTFDDGVTDQLAGVTMLDDHEMDGTFYINSALVGATGYMTRAQLDALASGGHEIGGHTATHQDLTTLSADEMNRQICQDRDTLLSWGYAVTSFAYPFAEFNATIKSMAAHCGYDTARAVGDLWSPASCSDCDAAETVPPLDRFETRTPDDVESTWTLTDLQAVVLNAEATGGWLPFNLHHVCDGCALESISPALLDEFLDWLQPRTSVGTTVKTVQQALSSTLHPAVAPNSPAPPGAPGVNTVLNPSLEDPETGDNPTCWQNAGYGTNTVTYTRVPDAHTGVYASRIAVSSLTDGDAKIIPTFDLGTCSLSVAAGHHYEVSAWYHSDVPVFFTLYRRTAEGSWAYWTQSPRLAAQGEWTRATWVSPPVPAEAVAVSFGLTIDSVGTLVSDDYGFADTPALPDPAPPGANALRNPSLETAGADGFPQCWTGAGFGTNTPVWTRVTDAADGTYAQKLDITAWTDGDAKLIPLFDSANCAPTVVTDRTYALNAAYKSTAPVFWTLYRQLSDGSWAWWTQSPAYAATSSYASAAWTTPAVPAGTQAVSLGLTLAGTGSLTTDDYSMIGNP</sequence>
<dbReference type="InterPro" id="IPR011330">
    <property type="entry name" value="Glyco_hydro/deAcase_b/a-brl"/>
</dbReference>
<dbReference type="RefSeq" id="WP_213000097.1">
    <property type="nucleotide sequence ID" value="NZ_BAAATW010000016.1"/>
</dbReference>
<dbReference type="InterPro" id="IPR051398">
    <property type="entry name" value="Polysacch_Deacetylase"/>
</dbReference>
<accession>A0A919SS46</accession>
<evidence type="ECO:0000256" key="1">
    <source>
        <dbReference type="ARBA" id="ARBA00022729"/>
    </source>
</evidence>
<proteinExistence type="predicted"/>
<dbReference type="Proteomes" id="UP000680865">
    <property type="component" value="Unassembled WGS sequence"/>
</dbReference>
<name>A0A919SS46_9ACTN</name>
<dbReference type="Gene3D" id="2.60.120.260">
    <property type="entry name" value="Galactose-binding domain-like"/>
    <property type="match status" value="2"/>
</dbReference>
<protein>
    <recommendedName>
        <fullName evidence="4">NodB homology domain-containing protein</fullName>
    </recommendedName>
</protein>
<dbReference type="SUPFAM" id="SSF88713">
    <property type="entry name" value="Glycoside hydrolase/deacetylase"/>
    <property type="match status" value="1"/>
</dbReference>
<dbReference type="Pfam" id="PF01522">
    <property type="entry name" value="Polysacc_deac_1"/>
    <property type="match status" value="1"/>
</dbReference>
<dbReference type="PANTHER" id="PTHR34216:SF11">
    <property type="entry name" value="CHITOOLIGOSACCHARIDE DEACETYLASE"/>
    <property type="match status" value="1"/>
</dbReference>
<dbReference type="PANTHER" id="PTHR34216">
    <property type="match status" value="1"/>
</dbReference>
<evidence type="ECO:0000256" key="3">
    <source>
        <dbReference type="SAM" id="SignalP"/>
    </source>
</evidence>
<evidence type="ECO:0000256" key="2">
    <source>
        <dbReference type="SAM" id="MobiDB-lite"/>
    </source>
</evidence>
<gene>
    <name evidence="5" type="ORF">Aco04nite_54880</name>
</gene>
<feature type="domain" description="NodB homology" evidence="4">
    <location>
        <begin position="41"/>
        <end position="161"/>
    </location>
</feature>
<feature type="chain" id="PRO_5039073547" description="NodB homology domain-containing protein" evidence="3">
    <location>
        <begin position="33"/>
        <end position="612"/>
    </location>
</feature>
<keyword evidence="1 3" id="KW-0732">Signal</keyword>
<dbReference type="EMBL" id="BOQP01000030">
    <property type="protein sequence ID" value="GIM77345.1"/>
    <property type="molecule type" value="Genomic_DNA"/>
</dbReference>
<organism evidence="5 6">
    <name type="scientific">Winogradskya consettensis</name>
    <dbReference type="NCBI Taxonomy" id="113560"/>
    <lineage>
        <taxon>Bacteria</taxon>
        <taxon>Bacillati</taxon>
        <taxon>Actinomycetota</taxon>
        <taxon>Actinomycetes</taxon>
        <taxon>Micromonosporales</taxon>
        <taxon>Micromonosporaceae</taxon>
        <taxon>Winogradskya</taxon>
    </lineage>
</organism>
<evidence type="ECO:0000313" key="5">
    <source>
        <dbReference type="EMBL" id="GIM77345.1"/>
    </source>
</evidence>
<feature type="region of interest" description="Disordered" evidence="2">
    <location>
        <begin position="275"/>
        <end position="303"/>
    </location>
</feature>
<reference evidence="5" key="1">
    <citation type="submission" date="2021-03" db="EMBL/GenBank/DDBJ databases">
        <title>Whole genome shotgun sequence of Actinoplanes consettensis NBRC 14913.</title>
        <authorList>
            <person name="Komaki H."/>
            <person name="Tamura T."/>
        </authorList>
    </citation>
    <scope>NUCLEOTIDE SEQUENCE</scope>
    <source>
        <strain evidence="5">NBRC 14913</strain>
    </source>
</reference>
<dbReference type="CDD" id="cd10967">
    <property type="entry name" value="CE4_GLA_like_6s"/>
    <property type="match status" value="1"/>
</dbReference>
<dbReference type="GO" id="GO:0016810">
    <property type="term" value="F:hydrolase activity, acting on carbon-nitrogen (but not peptide) bonds"/>
    <property type="evidence" value="ECO:0007669"/>
    <property type="project" value="InterPro"/>
</dbReference>
<keyword evidence="6" id="KW-1185">Reference proteome</keyword>
<dbReference type="Gene3D" id="3.20.20.370">
    <property type="entry name" value="Glycoside hydrolase/deacetylase"/>
    <property type="match status" value="1"/>
</dbReference>
<dbReference type="AlphaFoldDB" id="A0A919SS46"/>
<feature type="signal peptide" evidence="3">
    <location>
        <begin position="1"/>
        <end position="32"/>
    </location>
</feature>
<evidence type="ECO:0000259" key="4">
    <source>
        <dbReference type="Pfam" id="PF01522"/>
    </source>
</evidence>
<comment type="caution">
    <text evidence="5">The sequence shown here is derived from an EMBL/GenBank/DDBJ whole genome shotgun (WGS) entry which is preliminary data.</text>
</comment>
<evidence type="ECO:0000313" key="6">
    <source>
        <dbReference type="Proteomes" id="UP000680865"/>
    </source>
</evidence>
<dbReference type="InterPro" id="IPR002509">
    <property type="entry name" value="NODB_dom"/>
</dbReference>
<dbReference type="GO" id="GO:0005975">
    <property type="term" value="P:carbohydrate metabolic process"/>
    <property type="evidence" value="ECO:0007669"/>
    <property type="project" value="InterPro"/>
</dbReference>